<dbReference type="PANTHER" id="PTHR30435">
    <property type="entry name" value="FLAGELLAR PROTEIN"/>
    <property type="match status" value="1"/>
</dbReference>
<dbReference type="PANTHER" id="PTHR30435:SF2">
    <property type="entry name" value="FLAGELLAR BASAL-BODY ROD PROTEIN FLGC"/>
    <property type="match status" value="1"/>
</dbReference>
<evidence type="ECO:0000256" key="6">
    <source>
        <dbReference type="RuleBase" id="RU362062"/>
    </source>
</evidence>
<dbReference type="Pfam" id="PF00460">
    <property type="entry name" value="Flg_bb_rod"/>
    <property type="match status" value="1"/>
</dbReference>
<dbReference type="STRING" id="485916.Dtox_0686"/>
<evidence type="ECO:0000256" key="5">
    <source>
        <dbReference type="ARBA" id="ARBA00025933"/>
    </source>
</evidence>
<gene>
    <name evidence="9" type="ordered locus">Dtox_0686</name>
</gene>
<dbReference type="RefSeq" id="WP_015756318.1">
    <property type="nucleotide sequence ID" value="NC_013216.1"/>
</dbReference>
<dbReference type="InterPro" id="IPR010930">
    <property type="entry name" value="Flg_bb/hook_C_dom"/>
</dbReference>
<keyword evidence="9" id="KW-0966">Cell projection</keyword>
<proteinExistence type="inferred from homology"/>
<dbReference type="KEGG" id="dae:Dtox_0686"/>
<dbReference type="Pfam" id="PF06429">
    <property type="entry name" value="Flg_bbr_C"/>
    <property type="match status" value="1"/>
</dbReference>
<dbReference type="eggNOG" id="COG1558">
    <property type="taxonomic scope" value="Bacteria"/>
</dbReference>
<evidence type="ECO:0000256" key="1">
    <source>
        <dbReference type="ARBA" id="ARBA00004117"/>
    </source>
</evidence>
<dbReference type="InterPro" id="IPR006299">
    <property type="entry name" value="FlgC"/>
</dbReference>
<dbReference type="GO" id="GO:0030694">
    <property type="term" value="C:bacterial-type flagellum basal body, rod"/>
    <property type="evidence" value="ECO:0007669"/>
    <property type="project" value="UniProtKB-UniRule"/>
</dbReference>
<sequence length="140" mass="15298">MSLYDSFSISSSGMSAERLWLDIISNNIANLNTTRTAKGGPYKRQMPVFSQRLQSVVDSAKTRAGGVEVNRVVQDNAPPRMVYDPSHPDADQEGNVAYPNINIVNEMVNMMAARRAYEANATALEASKSMAMKALEIGRG</sequence>
<comment type="similarity">
    <text evidence="2">Belongs to the flagella basal body rod proteins family.</text>
</comment>
<reference evidence="9 10" key="1">
    <citation type="journal article" date="2009" name="Stand. Genomic Sci.">
        <title>Complete genome sequence of Desulfotomaculum acetoxidans type strain (5575).</title>
        <authorList>
            <person name="Spring S."/>
            <person name="Lapidus A."/>
            <person name="Schroder M."/>
            <person name="Gleim D."/>
            <person name="Sims D."/>
            <person name="Meincke L."/>
            <person name="Glavina Del Rio T."/>
            <person name="Tice H."/>
            <person name="Copeland A."/>
            <person name="Cheng J.F."/>
            <person name="Lucas S."/>
            <person name="Chen F."/>
            <person name="Nolan M."/>
            <person name="Bruce D."/>
            <person name="Goodwin L."/>
            <person name="Pitluck S."/>
            <person name="Ivanova N."/>
            <person name="Mavromatis K."/>
            <person name="Mikhailova N."/>
            <person name="Pati A."/>
            <person name="Chen A."/>
            <person name="Palaniappan K."/>
            <person name="Land M."/>
            <person name="Hauser L."/>
            <person name="Chang Y.J."/>
            <person name="Jeffries C.D."/>
            <person name="Chain P."/>
            <person name="Saunders E."/>
            <person name="Brettin T."/>
            <person name="Detter J.C."/>
            <person name="Goker M."/>
            <person name="Bristow J."/>
            <person name="Eisen J.A."/>
            <person name="Markowitz V."/>
            <person name="Hugenholtz P."/>
            <person name="Kyrpides N.C."/>
            <person name="Klenk H.P."/>
            <person name="Han C."/>
        </authorList>
    </citation>
    <scope>NUCLEOTIDE SEQUENCE [LARGE SCALE GENOMIC DNA]</scope>
    <source>
        <strain evidence="10">ATCC 49208 / DSM 771 / VKM B-1644</strain>
    </source>
</reference>
<feature type="domain" description="Flagellar basal body rod protein N-terminal" evidence="7">
    <location>
        <begin position="9"/>
        <end position="35"/>
    </location>
</feature>
<dbReference type="AlphaFoldDB" id="C8W1F5"/>
<accession>C8W1F5</accession>
<dbReference type="InterPro" id="IPR019776">
    <property type="entry name" value="Flagellar_basal_body_rod_CS"/>
</dbReference>
<keyword evidence="4 6" id="KW-0975">Bacterial flagellum</keyword>
<evidence type="ECO:0000259" key="7">
    <source>
        <dbReference type="Pfam" id="PF00460"/>
    </source>
</evidence>
<comment type="subunit">
    <text evidence="5 6">The basal body constitutes a major portion of the flagellar organelle and consists of four rings (L,P,S, and M) mounted on a central rod. The rod consists of about 26 subunits of FlgG in the distal portion, and FlgB, FlgC and FlgF are thought to build up the proximal portion of the rod with about 6 subunits each.</text>
</comment>
<dbReference type="NCBIfam" id="TIGR01395">
    <property type="entry name" value="FlgC"/>
    <property type="match status" value="1"/>
</dbReference>
<evidence type="ECO:0000256" key="3">
    <source>
        <dbReference type="ARBA" id="ARBA00017941"/>
    </source>
</evidence>
<dbReference type="Proteomes" id="UP000002217">
    <property type="component" value="Chromosome"/>
</dbReference>
<dbReference type="PROSITE" id="PS00588">
    <property type="entry name" value="FLAGELLA_BB_ROD"/>
    <property type="match status" value="1"/>
</dbReference>
<evidence type="ECO:0000313" key="10">
    <source>
        <dbReference type="Proteomes" id="UP000002217"/>
    </source>
</evidence>
<keyword evidence="9" id="KW-0969">Cilium</keyword>
<dbReference type="EMBL" id="CP001720">
    <property type="protein sequence ID" value="ACV61600.1"/>
    <property type="molecule type" value="Genomic_DNA"/>
</dbReference>
<dbReference type="GO" id="GO:0071978">
    <property type="term" value="P:bacterial-type flagellum-dependent swarming motility"/>
    <property type="evidence" value="ECO:0007669"/>
    <property type="project" value="TreeGrafter"/>
</dbReference>
<evidence type="ECO:0000313" key="9">
    <source>
        <dbReference type="EMBL" id="ACV61600.1"/>
    </source>
</evidence>
<evidence type="ECO:0000259" key="8">
    <source>
        <dbReference type="Pfam" id="PF06429"/>
    </source>
</evidence>
<name>C8W1F5_DESAS</name>
<keyword evidence="9" id="KW-0282">Flagellum</keyword>
<feature type="domain" description="Flagellar basal-body/hook protein C-terminal" evidence="8">
    <location>
        <begin position="93"/>
        <end position="136"/>
    </location>
</feature>
<evidence type="ECO:0000256" key="2">
    <source>
        <dbReference type="ARBA" id="ARBA00009677"/>
    </source>
</evidence>
<protein>
    <recommendedName>
        <fullName evidence="3 6">Flagellar basal-body rod protein FlgC</fullName>
    </recommendedName>
</protein>
<dbReference type="OrthoDB" id="9794148at2"/>
<dbReference type="HOGENOM" id="CLU_123272_0_0_9"/>
<evidence type="ECO:0000256" key="4">
    <source>
        <dbReference type="ARBA" id="ARBA00023143"/>
    </source>
</evidence>
<keyword evidence="10" id="KW-1185">Reference proteome</keyword>
<comment type="subcellular location">
    <subcellularLocation>
        <location evidence="1 6">Bacterial flagellum basal body</location>
    </subcellularLocation>
</comment>
<organism evidence="9 10">
    <name type="scientific">Desulfofarcimen acetoxidans (strain ATCC 49208 / DSM 771 / KCTC 5769 / VKM B-1644 / 5575)</name>
    <name type="common">Desulfotomaculum acetoxidans</name>
    <dbReference type="NCBI Taxonomy" id="485916"/>
    <lineage>
        <taxon>Bacteria</taxon>
        <taxon>Bacillati</taxon>
        <taxon>Bacillota</taxon>
        <taxon>Clostridia</taxon>
        <taxon>Eubacteriales</taxon>
        <taxon>Peptococcaceae</taxon>
        <taxon>Desulfofarcimen</taxon>
    </lineage>
</organism>
<dbReference type="InterPro" id="IPR001444">
    <property type="entry name" value="Flag_bb_rod_N"/>
</dbReference>